<evidence type="ECO:0000256" key="1">
    <source>
        <dbReference type="SAM" id="Phobius"/>
    </source>
</evidence>
<reference evidence="2 3" key="1">
    <citation type="submission" date="2017-02" db="EMBL/GenBank/DDBJ databases">
        <authorList>
            <person name="Peterson S.W."/>
        </authorList>
    </citation>
    <scope>NUCLEOTIDE SEQUENCE [LARGE SCALE GENOMIC DNA]</scope>
    <source>
        <strain evidence="2 3">DSM 15102</strain>
    </source>
</reference>
<protein>
    <submittedName>
        <fullName evidence="2">Thiamine transporter</fullName>
    </submittedName>
</protein>
<gene>
    <name evidence="2" type="ORF">SAMN02745973_00957</name>
</gene>
<dbReference type="RefSeq" id="WP_087678429.1">
    <property type="nucleotide sequence ID" value="NZ_FUWV01000004.1"/>
</dbReference>
<dbReference type="NCBIfam" id="TIGR02357">
    <property type="entry name" value="ECF_ThiT_YuaJ"/>
    <property type="match status" value="1"/>
</dbReference>
<keyword evidence="1" id="KW-0472">Membrane</keyword>
<evidence type="ECO:0000313" key="3">
    <source>
        <dbReference type="Proteomes" id="UP000196365"/>
    </source>
</evidence>
<name>A0A1T4LHM2_9FIRM</name>
<dbReference type="EMBL" id="FUWV01000004">
    <property type="protein sequence ID" value="SJZ54037.1"/>
    <property type="molecule type" value="Genomic_DNA"/>
</dbReference>
<accession>A0A1T4LHM2</accession>
<feature type="transmembrane region" description="Helical" evidence="1">
    <location>
        <begin position="135"/>
        <end position="159"/>
    </location>
</feature>
<dbReference type="GO" id="GO:0015234">
    <property type="term" value="F:thiamine transmembrane transporter activity"/>
    <property type="evidence" value="ECO:0007669"/>
    <property type="project" value="InterPro"/>
</dbReference>
<feature type="transmembrane region" description="Helical" evidence="1">
    <location>
        <begin position="171"/>
        <end position="192"/>
    </location>
</feature>
<sequence length="209" mass="22732">MLQEFLESTQGQVFVVGIIVLFFGLIFYTGRKEKISSKALTYSAICIGIGYALNQITLFRMPQGGAITPFSMLFIVLVGYLFGAKQGILAGMAFGLLDLLINPYVIHPIQMILDYPFAFGALGIGALFGNRHIIFVYLIGVLGRFVCAVLSGVIFFASAAPKAQGALLYSIIYNGSYLSVEAILTCILLSIVPVRKAIESIKNNIKDEK</sequence>
<keyword evidence="1" id="KW-1133">Transmembrane helix</keyword>
<dbReference type="AlphaFoldDB" id="A0A1T4LHM2"/>
<organism evidence="2 3">
    <name type="scientific">Garciella nitratireducens DSM 15102</name>
    <dbReference type="NCBI Taxonomy" id="1121911"/>
    <lineage>
        <taxon>Bacteria</taxon>
        <taxon>Bacillati</taxon>
        <taxon>Bacillota</taxon>
        <taxon>Clostridia</taxon>
        <taxon>Eubacteriales</taxon>
        <taxon>Eubacteriaceae</taxon>
        <taxon>Garciella</taxon>
    </lineage>
</organism>
<dbReference type="Gene3D" id="1.10.1760.20">
    <property type="match status" value="1"/>
</dbReference>
<feature type="transmembrane region" description="Helical" evidence="1">
    <location>
        <begin position="40"/>
        <end position="58"/>
    </location>
</feature>
<keyword evidence="3" id="KW-1185">Reference proteome</keyword>
<feature type="transmembrane region" description="Helical" evidence="1">
    <location>
        <begin position="12"/>
        <end position="28"/>
    </location>
</feature>
<keyword evidence="1" id="KW-0812">Transmembrane</keyword>
<proteinExistence type="predicted"/>
<dbReference type="OrthoDB" id="9795813at2"/>
<feature type="transmembrane region" description="Helical" evidence="1">
    <location>
        <begin position="112"/>
        <end position="128"/>
    </location>
</feature>
<dbReference type="GO" id="GO:0005886">
    <property type="term" value="C:plasma membrane"/>
    <property type="evidence" value="ECO:0007669"/>
    <property type="project" value="InterPro"/>
</dbReference>
<dbReference type="Pfam" id="PF09515">
    <property type="entry name" value="Thia_YuaJ"/>
    <property type="match status" value="1"/>
</dbReference>
<evidence type="ECO:0000313" key="2">
    <source>
        <dbReference type="EMBL" id="SJZ54037.1"/>
    </source>
</evidence>
<dbReference type="Proteomes" id="UP000196365">
    <property type="component" value="Unassembled WGS sequence"/>
</dbReference>
<dbReference type="InterPro" id="IPR012651">
    <property type="entry name" value="Thia_Transptr_ThiT"/>
</dbReference>